<name>A0ABP7KEM2_9ACTN</name>
<dbReference type="EMBL" id="BAAAZA010000012">
    <property type="protein sequence ID" value="GAA3874814.1"/>
    <property type="molecule type" value="Genomic_DNA"/>
</dbReference>
<dbReference type="Pfam" id="PF10604">
    <property type="entry name" value="Polyketide_cyc2"/>
    <property type="match status" value="1"/>
</dbReference>
<proteinExistence type="predicted"/>
<gene>
    <name evidence="1" type="ORF">GCM10022207_45730</name>
</gene>
<dbReference type="RefSeq" id="WP_345550539.1">
    <property type="nucleotide sequence ID" value="NZ_BAAAZA010000012.1"/>
</dbReference>
<evidence type="ECO:0000313" key="1">
    <source>
        <dbReference type="EMBL" id="GAA3874814.1"/>
    </source>
</evidence>
<keyword evidence="2" id="KW-1185">Reference proteome</keyword>
<dbReference type="Gene3D" id="3.30.530.20">
    <property type="match status" value="1"/>
</dbReference>
<dbReference type="InterPro" id="IPR019587">
    <property type="entry name" value="Polyketide_cyclase/dehydratase"/>
</dbReference>
<comment type="caution">
    <text evidence="1">The sequence shown here is derived from an EMBL/GenBank/DDBJ whole genome shotgun (WGS) entry which is preliminary data.</text>
</comment>
<sequence length="170" mass="19186">MGGIEVSRSVARTCRTEVIVDASVEAVWRVVEDVTRTSEWSHECHRVVWLRGATAAAPGVRFRGYNRAGRLRWSRSCEIIALEAPHLITWRTVPTPLFPDSTDWTIALEPVGTGTRVVQTYRMRSTPRWFRWVVGRLVSTHVDRSGALTEDLRRLGAIAARDPQGAVTRH</sequence>
<protein>
    <submittedName>
        <fullName evidence="1">SRPBCC family protein</fullName>
    </submittedName>
</protein>
<accession>A0ABP7KEM2</accession>
<dbReference type="CDD" id="cd07812">
    <property type="entry name" value="SRPBCC"/>
    <property type="match status" value="1"/>
</dbReference>
<evidence type="ECO:0000313" key="2">
    <source>
        <dbReference type="Proteomes" id="UP001501563"/>
    </source>
</evidence>
<dbReference type="InterPro" id="IPR023393">
    <property type="entry name" value="START-like_dom_sf"/>
</dbReference>
<dbReference type="SUPFAM" id="SSF55961">
    <property type="entry name" value="Bet v1-like"/>
    <property type="match status" value="1"/>
</dbReference>
<organism evidence="1 2">
    <name type="scientific">Streptomyces lannensis</name>
    <dbReference type="NCBI Taxonomy" id="766498"/>
    <lineage>
        <taxon>Bacteria</taxon>
        <taxon>Bacillati</taxon>
        <taxon>Actinomycetota</taxon>
        <taxon>Actinomycetes</taxon>
        <taxon>Kitasatosporales</taxon>
        <taxon>Streptomycetaceae</taxon>
        <taxon>Streptomyces</taxon>
    </lineage>
</organism>
<reference evidence="2" key="1">
    <citation type="journal article" date="2019" name="Int. J. Syst. Evol. Microbiol.">
        <title>The Global Catalogue of Microorganisms (GCM) 10K type strain sequencing project: providing services to taxonomists for standard genome sequencing and annotation.</title>
        <authorList>
            <consortium name="The Broad Institute Genomics Platform"/>
            <consortium name="The Broad Institute Genome Sequencing Center for Infectious Disease"/>
            <person name="Wu L."/>
            <person name="Ma J."/>
        </authorList>
    </citation>
    <scope>NUCLEOTIDE SEQUENCE [LARGE SCALE GENOMIC DNA]</scope>
    <source>
        <strain evidence="2">JCM 16578</strain>
    </source>
</reference>
<dbReference type="Proteomes" id="UP001501563">
    <property type="component" value="Unassembled WGS sequence"/>
</dbReference>